<reference evidence="1" key="1">
    <citation type="submission" date="2022-10" db="EMBL/GenBank/DDBJ databases">
        <title>Characterization and whole genome sequencing of a new Roseateles species, isolated from fresh water.</title>
        <authorList>
            <person name="Guliayeva D.Y."/>
            <person name="Akhremchuk A.E."/>
            <person name="Sikolenko M.A."/>
            <person name="Valentovich L.N."/>
            <person name="Sidarenka A.V."/>
        </authorList>
    </citation>
    <scope>NUCLEOTIDE SEQUENCE</scope>
    <source>
        <strain evidence="1">BIM B-1768</strain>
    </source>
</reference>
<dbReference type="Proteomes" id="UP001064933">
    <property type="component" value="Chromosome"/>
</dbReference>
<keyword evidence="2" id="KW-1185">Reference proteome</keyword>
<evidence type="ECO:0000313" key="2">
    <source>
        <dbReference type="Proteomes" id="UP001064933"/>
    </source>
</evidence>
<evidence type="ECO:0000313" key="1">
    <source>
        <dbReference type="EMBL" id="UXH78764.1"/>
    </source>
</evidence>
<dbReference type="CDD" id="cd14789">
    <property type="entry name" value="Tiki"/>
    <property type="match status" value="1"/>
</dbReference>
<dbReference type="RefSeq" id="WP_261758595.1">
    <property type="nucleotide sequence ID" value="NZ_CP104562.2"/>
</dbReference>
<sequence>MTRHEDAVLDRPRHTPAARTRWISPRSVGRATVAALGLAVSAGALWAAPLRQPVPPPAPQPALQCPPEPEPLAQEQLLAQAKDRGLLWTLQRDGRTSYLYASLHLGRPSWAAPGPRLKAALDQVDALALELDPLDPAAWRMPPLPELSLDAGLRDRMAAQARAVCVAPQAVEALHPLLRLSTFTLMRARTLGMDVRYGQEMLLSRWARDRSLPVLALETLQSQLEVLLPEDPDEARHELHAGLRQLERPKPLMRMLNELVTAWERGDLRRLSQYESWCDCVADARDRAALTRLNDGRNPALAERVSNLHRKDQTLLVAVGALHMTGPQALPDLLRQRGFEVTLVHPPSAR</sequence>
<accession>A0ABY6B024</accession>
<dbReference type="PANTHER" id="PTHR40590">
    <property type="entry name" value="CYTOPLASMIC PROTEIN-RELATED"/>
    <property type="match status" value="1"/>
</dbReference>
<dbReference type="Pfam" id="PF01963">
    <property type="entry name" value="TraB_PrgY_gumN"/>
    <property type="match status" value="1"/>
</dbReference>
<proteinExistence type="predicted"/>
<dbReference type="InterPro" id="IPR002816">
    <property type="entry name" value="TraB/PrgY/GumN_fam"/>
</dbReference>
<protein>
    <submittedName>
        <fullName evidence="1">TraB/GumN family protein</fullName>
    </submittedName>
</protein>
<gene>
    <name evidence="1" type="ORF">N4261_02135</name>
</gene>
<dbReference type="EMBL" id="CP104562">
    <property type="protein sequence ID" value="UXH78764.1"/>
    <property type="molecule type" value="Genomic_DNA"/>
</dbReference>
<dbReference type="PANTHER" id="PTHR40590:SF1">
    <property type="entry name" value="CYTOPLASMIC PROTEIN"/>
    <property type="match status" value="1"/>
</dbReference>
<name>A0ABY6B024_9BURK</name>
<organism evidence="1 2">
    <name type="scientific">Roseateles amylovorans</name>
    <dbReference type="NCBI Taxonomy" id="2978473"/>
    <lineage>
        <taxon>Bacteria</taxon>
        <taxon>Pseudomonadati</taxon>
        <taxon>Pseudomonadota</taxon>
        <taxon>Betaproteobacteria</taxon>
        <taxon>Burkholderiales</taxon>
        <taxon>Sphaerotilaceae</taxon>
        <taxon>Roseateles</taxon>
    </lineage>
</organism>
<dbReference type="InterPro" id="IPR047111">
    <property type="entry name" value="YbaP-like"/>
</dbReference>